<comment type="caution">
    <text evidence="1">The sequence shown here is derived from an EMBL/GenBank/DDBJ whole genome shotgun (WGS) entry which is preliminary data.</text>
</comment>
<proteinExistence type="predicted"/>
<protein>
    <submittedName>
        <fullName evidence="1">Uncharacterized protein</fullName>
    </submittedName>
</protein>
<sequence>MICLLPNVELIPTPLVPTHSAPNGSHSLGETVGSRRLMHRQAQINSNTTYRICTRTFTMSQTPMVPKAGPKPQEVAFWLGKAIEWGQAESPDSQTDTCVHLGPLRDFLQLLLTQLHTQSSTTETMTTLPFVGQFLGRLCWNPYVTADAENRPLLFQCLWSLYSEEPQNAVERKANQWIRNVLYKLAMEEDSATHILVKDMGLPLLEYHGAVLRKMVCLLVEEVGQTCSSLSDRNHRCSCNSILAASVACVPLVTCPEMAPLIGALLQRPLTCDKAVLSKDFLDAVSSTYSRNPLSLEPQSVVCLWCHSLTSLEGAAMSLLDHILSNPAIRPENLEHTITRSLLPKACSQHSFIFLVVNDIFRSMLVQVEGNQRLLSLIHTFTMCFLRELAALQPEECVSYKAFFPQAPPSLLIPLLTHPSEMAQGAWPHHLILITASLRQLIEDAEEEQEEGSRGQCTAFEAWVLLVRCADWVEVASQLLVSATSQGSGPLLWLLTFYHHPTNKGHNREQLLVVAREAWNHLMSLFLLSALTLPSERLQSLAKLMSARPEQGSLASLLVVSLLVNFAVFSHKPLIDAKEIFCNMVQHSGLVNEAVWILNMVNLRLSRDRFSSSLTDRVRPRTRVLLDTLIHSTTKTHGHDNMNWSHTELC</sequence>
<organism evidence="1 2">
    <name type="scientific">Dallia pectoralis</name>
    <name type="common">Alaska blackfish</name>
    <dbReference type="NCBI Taxonomy" id="75939"/>
    <lineage>
        <taxon>Eukaryota</taxon>
        <taxon>Metazoa</taxon>
        <taxon>Chordata</taxon>
        <taxon>Craniata</taxon>
        <taxon>Vertebrata</taxon>
        <taxon>Euteleostomi</taxon>
        <taxon>Actinopterygii</taxon>
        <taxon>Neopterygii</taxon>
        <taxon>Teleostei</taxon>
        <taxon>Protacanthopterygii</taxon>
        <taxon>Esociformes</taxon>
        <taxon>Umbridae</taxon>
        <taxon>Dallia</taxon>
    </lineage>
</organism>
<gene>
    <name evidence="1" type="ORF">DPEC_G00261070</name>
</gene>
<accession>A0ACC2FR56</accession>
<name>A0ACC2FR56_DALPE</name>
<dbReference type="EMBL" id="CM055750">
    <property type="protein sequence ID" value="KAJ7993968.1"/>
    <property type="molecule type" value="Genomic_DNA"/>
</dbReference>
<dbReference type="Proteomes" id="UP001157502">
    <property type="component" value="Chromosome 23"/>
</dbReference>
<reference evidence="1" key="1">
    <citation type="submission" date="2021-05" db="EMBL/GenBank/DDBJ databases">
        <authorList>
            <person name="Pan Q."/>
            <person name="Jouanno E."/>
            <person name="Zahm M."/>
            <person name="Klopp C."/>
            <person name="Cabau C."/>
            <person name="Louis A."/>
            <person name="Berthelot C."/>
            <person name="Parey E."/>
            <person name="Roest Crollius H."/>
            <person name="Montfort J."/>
            <person name="Robinson-Rechavi M."/>
            <person name="Bouchez O."/>
            <person name="Lampietro C."/>
            <person name="Lopez Roques C."/>
            <person name="Donnadieu C."/>
            <person name="Postlethwait J."/>
            <person name="Bobe J."/>
            <person name="Dillon D."/>
            <person name="Chandos A."/>
            <person name="von Hippel F."/>
            <person name="Guiguen Y."/>
        </authorList>
    </citation>
    <scope>NUCLEOTIDE SEQUENCE</scope>
    <source>
        <strain evidence="1">YG-Jan2019</strain>
    </source>
</reference>
<evidence type="ECO:0000313" key="1">
    <source>
        <dbReference type="EMBL" id="KAJ7993968.1"/>
    </source>
</evidence>
<evidence type="ECO:0000313" key="2">
    <source>
        <dbReference type="Proteomes" id="UP001157502"/>
    </source>
</evidence>
<keyword evidence="2" id="KW-1185">Reference proteome</keyword>